<keyword evidence="1" id="KW-0812">Transmembrane</keyword>
<dbReference type="Proteomes" id="UP001054837">
    <property type="component" value="Unassembled WGS sequence"/>
</dbReference>
<evidence type="ECO:0000256" key="1">
    <source>
        <dbReference type="SAM" id="Phobius"/>
    </source>
</evidence>
<name>A0AAV4QP29_9ARAC</name>
<evidence type="ECO:0000313" key="3">
    <source>
        <dbReference type="Proteomes" id="UP001054837"/>
    </source>
</evidence>
<evidence type="ECO:0000313" key="2">
    <source>
        <dbReference type="EMBL" id="GIY10696.1"/>
    </source>
</evidence>
<proteinExistence type="predicted"/>
<keyword evidence="3" id="KW-1185">Reference proteome</keyword>
<comment type="caution">
    <text evidence="2">The sequence shown here is derived from an EMBL/GenBank/DDBJ whole genome shotgun (WGS) entry which is preliminary data.</text>
</comment>
<reference evidence="2 3" key="1">
    <citation type="submission" date="2021-06" db="EMBL/GenBank/DDBJ databases">
        <title>Caerostris darwini draft genome.</title>
        <authorList>
            <person name="Kono N."/>
            <person name="Arakawa K."/>
        </authorList>
    </citation>
    <scope>NUCLEOTIDE SEQUENCE [LARGE SCALE GENOMIC DNA]</scope>
</reference>
<protein>
    <submittedName>
        <fullName evidence="2">Uncharacterized protein</fullName>
    </submittedName>
</protein>
<keyword evidence="1" id="KW-1133">Transmembrane helix</keyword>
<gene>
    <name evidence="2" type="ORF">CDAR_97151</name>
</gene>
<keyword evidence="1" id="KW-0472">Membrane</keyword>
<accession>A0AAV4QP29</accession>
<organism evidence="2 3">
    <name type="scientific">Caerostris darwini</name>
    <dbReference type="NCBI Taxonomy" id="1538125"/>
    <lineage>
        <taxon>Eukaryota</taxon>
        <taxon>Metazoa</taxon>
        <taxon>Ecdysozoa</taxon>
        <taxon>Arthropoda</taxon>
        <taxon>Chelicerata</taxon>
        <taxon>Arachnida</taxon>
        <taxon>Araneae</taxon>
        <taxon>Araneomorphae</taxon>
        <taxon>Entelegynae</taxon>
        <taxon>Araneoidea</taxon>
        <taxon>Araneidae</taxon>
        <taxon>Caerostris</taxon>
    </lineage>
</organism>
<dbReference type="AlphaFoldDB" id="A0AAV4QP29"/>
<sequence>MINRLSLPPSILTSLPECHWEYVIYVLMINLTFIEPFIYLPSQFRMNARYVWMPLRMEACYIRHNNKPY</sequence>
<dbReference type="EMBL" id="BPLQ01004782">
    <property type="protein sequence ID" value="GIY10696.1"/>
    <property type="molecule type" value="Genomic_DNA"/>
</dbReference>
<feature type="transmembrane region" description="Helical" evidence="1">
    <location>
        <begin position="22"/>
        <end position="40"/>
    </location>
</feature>